<evidence type="ECO:0000256" key="10">
    <source>
        <dbReference type="PIRSR" id="PIRSR016262-3"/>
    </source>
</evidence>
<evidence type="ECO:0000256" key="9">
    <source>
        <dbReference type="PIRSR" id="PIRSR016262-2"/>
    </source>
</evidence>
<dbReference type="InParanoid" id="A0A423PPA0"/>
<sequence length="221" mass="24195">MSAPALHIRRFGWQPQPYRPVWQAMQELTRTRDETTPQQLWLLNHTPVFTQGRNGRPEHLLAPGDIEVVPIDRGGQVTYHGPGQLMVYVLLDLKRLGIGIRSLVTVLEQAMVDTLAGYDIDAYARRDAPGVYVGADKIGSIGLRVSRGCSFHGLALNVDMDLSPFSRIDPCGYHGLAMTQISAHGGPSHLAPVASDLSQQLARHLGLPTTSYEDAPSRLIG</sequence>
<name>A0A423PPA0_9GAMM</name>
<dbReference type="FunFam" id="3.30.930.10:FF:000020">
    <property type="entry name" value="Octanoyltransferase"/>
    <property type="match status" value="1"/>
</dbReference>
<dbReference type="InterPro" id="IPR000544">
    <property type="entry name" value="Octanoyltransferase"/>
</dbReference>
<dbReference type="PROSITE" id="PS01313">
    <property type="entry name" value="LIPB"/>
    <property type="match status" value="1"/>
</dbReference>
<dbReference type="EC" id="2.3.1.181" evidence="6 7"/>
<dbReference type="PROSITE" id="PS51733">
    <property type="entry name" value="BPL_LPL_CATALYTIC"/>
    <property type="match status" value="1"/>
</dbReference>
<evidence type="ECO:0000259" key="11">
    <source>
        <dbReference type="PROSITE" id="PS51733"/>
    </source>
</evidence>
<feature type="domain" description="BPL/LPL catalytic" evidence="11">
    <location>
        <begin position="34"/>
        <end position="209"/>
    </location>
</feature>
<comment type="subcellular location">
    <subcellularLocation>
        <location evidence="6">Cytoplasm</location>
    </subcellularLocation>
</comment>
<keyword evidence="13" id="KW-1185">Reference proteome</keyword>
<dbReference type="HAMAP" id="MF_00013">
    <property type="entry name" value="LipB"/>
    <property type="match status" value="1"/>
</dbReference>
<dbReference type="InterPro" id="IPR020605">
    <property type="entry name" value="Octanoyltransferase_CS"/>
</dbReference>
<comment type="function">
    <text evidence="5 6 7">Catalyzes the transfer of endogenously produced octanoic acid from octanoyl-acyl-carrier-protein onto the lipoyl domains of lipoate-dependent enzymes. Lipoyl-ACP can also act as a substrate although octanoyl-ACP is likely to be the physiological substrate.</text>
</comment>
<dbReference type="NCBIfam" id="NF010922">
    <property type="entry name" value="PRK14342.1"/>
    <property type="match status" value="1"/>
</dbReference>
<dbReference type="FunCoup" id="A0A423PPA0">
    <property type="interactions" value="375"/>
</dbReference>
<feature type="binding site" evidence="6 9">
    <location>
        <begin position="140"/>
        <end position="142"/>
    </location>
    <ligand>
        <name>substrate</name>
    </ligand>
</feature>
<comment type="miscellaneous">
    <text evidence="6">In the reaction, the free carboxyl group of octanoic acid is attached via an amide linkage to the epsilon-amino group of a specific lysine residue of lipoyl domains of lipoate-dependent enzymes.</text>
</comment>
<comment type="similarity">
    <text evidence="6 7">Belongs to the LipB family.</text>
</comment>
<dbReference type="PANTHER" id="PTHR10993">
    <property type="entry name" value="OCTANOYLTRANSFERASE"/>
    <property type="match status" value="1"/>
</dbReference>
<dbReference type="NCBIfam" id="TIGR00214">
    <property type="entry name" value="lipB"/>
    <property type="match status" value="1"/>
</dbReference>
<evidence type="ECO:0000256" key="8">
    <source>
        <dbReference type="PIRSR" id="PIRSR016262-1"/>
    </source>
</evidence>
<keyword evidence="4 6" id="KW-0012">Acyltransferase</keyword>
<evidence type="ECO:0000256" key="1">
    <source>
        <dbReference type="ARBA" id="ARBA00004821"/>
    </source>
</evidence>
<dbReference type="PANTHER" id="PTHR10993:SF7">
    <property type="entry name" value="LIPOYLTRANSFERASE 2, MITOCHONDRIAL-RELATED"/>
    <property type="match status" value="1"/>
</dbReference>
<evidence type="ECO:0000313" key="13">
    <source>
        <dbReference type="Proteomes" id="UP000285310"/>
    </source>
</evidence>
<evidence type="ECO:0000256" key="5">
    <source>
        <dbReference type="ARBA" id="ARBA00024732"/>
    </source>
</evidence>
<feature type="binding site" evidence="6 9">
    <location>
        <begin position="73"/>
        <end position="80"/>
    </location>
    <ligand>
        <name>substrate</name>
    </ligand>
</feature>
<keyword evidence="2 6" id="KW-0963">Cytoplasm</keyword>
<dbReference type="InterPro" id="IPR004143">
    <property type="entry name" value="BPL_LPL_catalytic"/>
</dbReference>
<comment type="catalytic activity">
    <reaction evidence="6 7">
        <text>octanoyl-[ACP] + L-lysyl-[protein] = N(6)-octanoyl-L-lysyl-[protein] + holo-[ACP] + H(+)</text>
        <dbReference type="Rhea" id="RHEA:17665"/>
        <dbReference type="Rhea" id="RHEA-COMP:9636"/>
        <dbReference type="Rhea" id="RHEA-COMP:9685"/>
        <dbReference type="Rhea" id="RHEA-COMP:9752"/>
        <dbReference type="Rhea" id="RHEA-COMP:9928"/>
        <dbReference type="ChEBI" id="CHEBI:15378"/>
        <dbReference type="ChEBI" id="CHEBI:29969"/>
        <dbReference type="ChEBI" id="CHEBI:64479"/>
        <dbReference type="ChEBI" id="CHEBI:78463"/>
        <dbReference type="ChEBI" id="CHEBI:78809"/>
        <dbReference type="EC" id="2.3.1.181"/>
    </reaction>
</comment>
<evidence type="ECO:0000313" key="12">
    <source>
        <dbReference type="EMBL" id="ROO27429.1"/>
    </source>
</evidence>
<keyword evidence="3 6" id="KW-0808">Transferase</keyword>
<evidence type="ECO:0000256" key="3">
    <source>
        <dbReference type="ARBA" id="ARBA00022679"/>
    </source>
</evidence>
<dbReference type="Proteomes" id="UP000285310">
    <property type="component" value="Unassembled WGS sequence"/>
</dbReference>
<organism evidence="12 13">
    <name type="scientific">Salinisphaera japonica YTM-1</name>
    <dbReference type="NCBI Taxonomy" id="1209778"/>
    <lineage>
        <taxon>Bacteria</taxon>
        <taxon>Pseudomonadati</taxon>
        <taxon>Pseudomonadota</taxon>
        <taxon>Gammaproteobacteria</taxon>
        <taxon>Salinisphaerales</taxon>
        <taxon>Salinisphaeraceae</taxon>
        <taxon>Salinisphaera</taxon>
    </lineage>
</organism>
<dbReference type="AlphaFoldDB" id="A0A423PPA0"/>
<dbReference type="PIRSF" id="PIRSF016262">
    <property type="entry name" value="LPLase"/>
    <property type="match status" value="1"/>
</dbReference>
<evidence type="ECO:0000256" key="4">
    <source>
        <dbReference type="ARBA" id="ARBA00023315"/>
    </source>
</evidence>
<dbReference type="InterPro" id="IPR045864">
    <property type="entry name" value="aa-tRNA-synth_II/BPL/LPL"/>
</dbReference>
<dbReference type="GO" id="GO:0005737">
    <property type="term" value="C:cytoplasm"/>
    <property type="evidence" value="ECO:0007669"/>
    <property type="project" value="UniProtKB-SubCell"/>
</dbReference>
<dbReference type="CDD" id="cd16444">
    <property type="entry name" value="LipB"/>
    <property type="match status" value="1"/>
</dbReference>
<keyword evidence="12" id="KW-0436">Ligase</keyword>
<comment type="pathway">
    <text evidence="1 6 7">Protein modification; protein lipoylation via endogenous pathway; protein N(6)-(lipoyl)lysine from octanoyl-[acyl-carrier-protein]: step 1/2.</text>
</comment>
<reference evidence="12 13" key="1">
    <citation type="submission" date="2013-10" db="EMBL/GenBank/DDBJ databases">
        <title>Salinisphaera japonica YTM-1 Genome Sequencing.</title>
        <authorList>
            <person name="Lai Q."/>
            <person name="Li C."/>
            <person name="Shao Z."/>
        </authorList>
    </citation>
    <scope>NUCLEOTIDE SEQUENCE [LARGE SCALE GENOMIC DNA]</scope>
    <source>
        <strain evidence="12 13">YTM-1</strain>
    </source>
</reference>
<dbReference type="GO" id="GO:0009249">
    <property type="term" value="P:protein lipoylation"/>
    <property type="evidence" value="ECO:0007669"/>
    <property type="project" value="InterPro"/>
</dbReference>
<feature type="active site" description="Acyl-thioester intermediate" evidence="6 8">
    <location>
        <position position="171"/>
    </location>
</feature>
<evidence type="ECO:0000256" key="7">
    <source>
        <dbReference type="PIRNR" id="PIRNR016262"/>
    </source>
</evidence>
<evidence type="ECO:0000256" key="6">
    <source>
        <dbReference type="HAMAP-Rule" id="MF_00013"/>
    </source>
</evidence>
<dbReference type="Pfam" id="PF21948">
    <property type="entry name" value="LplA-B_cat"/>
    <property type="match status" value="1"/>
</dbReference>
<gene>
    <name evidence="6" type="primary">lipB</name>
    <name evidence="12" type="ORF">SAJA_09440</name>
</gene>
<dbReference type="SUPFAM" id="SSF55681">
    <property type="entry name" value="Class II aaRS and biotin synthetases"/>
    <property type="match status" value="1"/>
</dbReference>
<evidence type="ECO:0000256" key="2">
    <source>
        <dbReference type="ARBA" id="ARBA00022490"/>
    </source>
</evidence>
<proteinExistence type="inferred from homology"/>
<dbReference type="OrthoDB" id="9787061at2"/>
<dbReference type="EMBL" id="AYKG01000027">
    <property type="protein sequence ID" value="ROO27429.1"/>
    <property type="molecule type" value="Genomic_DNA"/>
</dbReference>
<feature type="binding site" evidence="6 9">
    <location>
        <begin position="153"/>
        <end position="155"/>
    </location>
    <ligand>
        <name>substrate</name>
    </ligand>
</feature>
<dbReference type="Gene3D" id="3.30.930.10">
    <property type="entry name" value="Bira Bifunctional Protein, Domain 2"/>
    <property type="match status" value="1"/>
</dbReference>
<protein>
    <recommendedName>
        <fullName evidence="6 7">Octanoyltransferase</fullName>
        <ecNumber evidence="6 7">2.3.1.181</ecNumber>
    </recommendedName>
    <alternativeName>
        <fullName evidence="6">Lipoate-protein ligase B</fullName>
    </alternativeName>
    <alternativeName>
        <fullName evidence="6">Lipoyl/octanoyl transferase</fullName>
    </alternativeName>
    <alternativeName>
        <fullName evidence="6">Octanoyl-[acyl-carrier-protein]-protein N-octanoyltransferase</fullName>
    </alternativeName>
</protein>
<dbReference type="GO" id="GO:0016874">
    <property type="term" value="F:ligase activity"/>
    <property type="evidence" value="ECO:0007669"/>
    <property type="project" value="UniProtKB-KW"/>
</dbReference>
<dbReference type="RefSeq" id="WP_123658386.1">
    <property type="nucleotide sequence ID" value="NZ_AYKG01000027.1"/>
</dbReference>
<accession>A0A423PPA0</accession>
<dbReference type="GO" id="GO:0033819">
    <property type="term" value="F:lipoyl(octanoyl) transferase activity"/>
    <property type="evidence" value="ECO:0007669"/>
    <property type="project" value="UniProtKB-EC"/>
</dbReference>
<feature type="site" description="Lowers pKa of active site Cys" evidence="6 10">
    <location>
        <position position="137"/>
    </location>
</feature>
<comment type="caution">
    <text evidence="12">The sequence shown here is derived from an EMBL/GenBank/DDBJ whole genome shotgun (WGS) entry which is preliminary data.</text>
</comment>
<dbReference type="UniPathway" id="UPA00538">
    <property type="reaction ID" value="UER00592"/>
</dbReference>